<sequence>MIRTSKKLARTLIAAGAVALVPVISNAEPAKTDVLALSASATTEVARDLLQLRFSTTREGKEAAAVQNELKQALDAALAEARKIAKPGQVDLQAGNLSVYPRYGQVKPGTSGSPQITGWQGSVELLVQGRDMEAISKLSGRIQSLAIANVSYGLSREAREKAENEVVSQAIASYKAKASVYAQQFGYAGYRIGEVSVNADQPTPVMMAAAPRFKAMAASADEALPVESGKATVTVNVSGNVVMTR</sequence>
<feature type="chain" id="PRO_5013769012" evidence="1">
    <location>
        <begin position="28"/>
        <end position="245"/>
    </location>
</feature>
<dbReference type="InterPro" id="IPR007497">
    <property type="entry name" value="SIMPL/DUF541"/>
</dbReference>
<dbReference type="GO" id="GO:0006974">
    <property type="term" value="P:DNA damage response"/>
    <property type="evidence" value="ECO:0007669"/>
    <property type="project" value="TreeGrafter"/>
</dbReference>
<protein>
    <submittedName>
        <fullName evidence="2">SIMPL domain-containing protein</fullName>
    </submittedName>
</protein>
<comment type="caution">
    <text evidence="2">The sequence shown here is derived from an EMBL/GenBank/DDBJ whole genome shotgun (WGS) entry which is preliminary data.</text>
</comment>
<dbReference type="Gene3D" id="3.30.70.2970">
    <property type="entry name" value="Protein of unknown function (DUF541), domain 2"/>
    <property type="match status" value="1"/>
</dbReference>
<name>A0A2G9CCQ1_9BURK</name>
<dbReference type="OrthoDB" id="7062395at2"/>
<dbReference type="EMBL" id="PEOG01000012">
    <property type="protein sequence ID" value="PIM54201.1"/>
    <property type="molecule type" value="Genomic_DNA"/>
</dbReference>
<dbReference type="Gene3D" id="3.30.110.170">
    <property type="entry name" value="Protein of unknown function (DUF541), domain 1"/>
    <property type="match status" value="1"/>
</dbReference>
<feature type="signal peptide" evidence="1">
    <location>
        <begin position="1"/>
        <end position="27"/>
    </location>
</feature>
<evidence type="ECO:0000256" key="1">
    <source>
        <dbReference type="SAM" id="SignalP"/>
    </source>
</evidence>
<dbReference type="InterPro" id="IPR052022">
    <property type="entry name" value="26kDa_periplasmic_antigen"/>
</dbReference>
<keyword evidence="1" id="KW-0732">Signal</keyword>
<dbReference type="AlphaFoldDB" id="A0A2G9CCQ1"/>
<gene>
    <name evidence="2" type="ORF">CS062_05850</name>
</gene>
<dbReference type="PANTHER" id="PTHR34387">
    <property type="entry name" value="SLR1258 PROTEIN"/>
    <property type="match status" value="1"/>
</dbReference>
<dbReference type="RefSeq" id="WP_099860508.1">
    <property type="nucleotide sequence ID" value="NZ_PEOG01000012.1"/>
</dbReference>
<evidence type="ECO:0000313" key="3">
    <source>
        <dbReference type="Proteomes" id="UP000231501"/>
    </source>
</evidence>
<dbReference type="Pfam" id="PF04402">
    <property type="entry name" value="SIMPL"/>
    <property type="match status" value="1"/>
</dbReference>
<keyword evidence="3" id="KW-1185">Reference proteome</keyword>
<organism evidence="2 3">
    <name type="scientific">Roseateles chitinivorans</name>
    <dbReference type="NCBI Taxonomy" id="2917965"/>
    <lineage>
        <taxon>Bacteria</taxon>
        <taxon>Pseudomonadati</taxon>
        <taxon>Pseudomonadota</taxon>
        <taxon>Betaproteobacteria</taxon>
        <taxon>Burkholderiales</taxon>
        <taxon>Sphaerotilaceae</taxon>
        <taxon>Roseateles</taxon>
    </lineage>
</organism>
<dbReference type="PANTHER" id="PTHR34387:SF1">
    <property type="entry name" value="PERIPLASMIC IMMUNOGENIC PROTEIN"/>
    <property type="match status" value="1"/>
</dbReference>
<accession>A0A2G9CCQ1</accession>
<evidence type="ECO:0000313" key="2">
    <source>
        <dbReference type="EMBL" id="PIM54201.1"/>
    </source>
</evidence>
<dbReference type="Proteomes" id="UP000231501">
    <property type="component" value="Unassembled WGS sequence"/>
</dbReference>
<reference evidence="2 3" key="1">
    <citation type="submission" date="2017-11" db="EMBL/GenBank/DDBJ databases">
        <title>Draft genome sequence of Mitsuaria sp. HWN-4.</title>
        <authorList>
            <person name="Gundlapally S.R."/>
        </authorList>
    </citation>
    <scope>NUCLEOTIDE SEQUENCE [LARGE SCALE GENOMIC DNA]</scope>
    <source>
        <strain evidence="2 3">HWN-4</strain>
    </source>
</reference>
<proteinExistence type="predicted"/>